<evidence type="ECO:0000256" key="5">
    <source>
        <dbReference type="ARBA" id="ARBA00022989"/>
    </source>
</evidence>
<keyword evidence="10" id="KW-1185">Reference proteome</keyword>
<dbReference type="OrthoDB" id="5368493at2"/>
<keyword evidence="6 7" id="KW-0472">Membrane</keyword>
<dbReference type="EMBL" id="LNCU01000039">
    <property type="protein sequence ID" value="KWV58060.1"/>
    <property type="molecule type" value="Genomic_DNA"/>
</dbReference>
<evidence type="ECO:0000256" key="6">
    <source>
        <dbReference type="ARBA" id="ARBA00023136"/>
    </source>
</evidence>
<dbReference type="PANTHER" id="PTHR23511:SF34">
    <property type="entry name" value="SYNAPTIC VESICLE GLYCOPROTEIN 2"/>
    <property type="match status" value="1"/>
</dbReference>
<name>A0A109JZR9_9BRAD</name>
<keyword evidence="4 7" id="KW-0812">Transmembrane</keyword>
<sequence>MSEVQEGSGVRFEDAPLRQFHLHAGFNACGGQFADGFELGIIGIAVAIAATQLHLSATWVGLLGAGALVGLFFGSLLTGVIADRYGRRWIFG</sequence>
<dbReference type="RefSeq" id="WP_066503700.1">
    <property type="nucleotide sequence ID" value="NZ_LNCU01000039.1"/>
</dbReference>
<evidence type="ECO:0000256" key="1">
    <source>
        <dbReference type="ARBA" id="ARBA00004141"/>
    </source>
</evidence>
<dbReference type="Proteomes" id="UP000057737">
    <property type="component" value="Unassembled WGS sequence"/>
</dbReference>
<evidence type="ECO:0000256" key="2">
    <source>
        <dbReference type="ARBA" id="ARBA00010992"/>
    </source>
</evidence>
<dbReference type="GO" id="GO:0016020">
    <property type="term" value="C:membrane"/>
    <property type="evidence" value="ECO:0007669"/>
    <property type="project" value="UniProtKB-SubCell"/>
</dbReference>
<feature type="domain" description="Major facilitator superfamily (MFS) profile" evidence="8">
    <location>
        <begin position="24"/>
        <end position="92"/>
    </location>
</feature>
<comment type="subcellular location">
    <subcellularLocation>
        <location evidence="1">Membrane</location>
        <topology evidence="1">Multi-pass membrane protein</topology>
    </subcellularLocation>
</comment>
<dbReference type="InterPro" id="IPR036259">
    <property type="entry name" value="MFS_trans_sf"/>
</dbReference>
<gene>
    <name evidence="9" type="ORF">AS156_35095</name>
</gene>
<dbReference type="SUPFAM" id="SSF103473">
    <property type="entry name" value="MFS general substrate transporter"/>
    <property type="match status" value="1"/>
</dbReference>
<evidence type="ECO:0000313" key="9">
    <source>
        <dbReference type="EMBL" id="KWV58060.1"/>
    </source>
</evidence>
<evidence type="ECO:0000259" key="8">
    <source>
        <dbReference type="PROSITE" id="PS50850"/>
    </source>
</evidence>
<dbReference type="PANTHER" id="PTHR23511">
    <property type="entry name" value="SYNAPTIC VESICLE GLYCOPROTEIN 2"/>
    <property type="match status" value="1"/>
</dbReference>
<accession>A0A109JZR9</accession>
<dbReference type="Pfam" id="PF07690">
    <property type="entry name" value="MFS_1"/>
    <property type="match status" value="1"/>
</dbReference>
<comment type="caution">
    <text evidence="9">The sequence shown here is derived from an EMBL/GenBank/DDBJ whole genome shotgun (WGS) entry which is preliminary data.</text>
</comment>
<evidence type="ECO:0000256" key="7">
    <source>
        <dbReference type="SAM" id="Phobius"/>
    </source>
</evidence>
<dbReference type="InterPro" id="IPR011701">
    <property type="entry name" value="MFS"/>
</dbReference>
<organism evidence="9 10">
    <name type="scientific">Bradyrhizobium macuxiense</name>
    <dbReference type="NCBI Taxonomy" id="1755647"/>
    <lineage>
        <taxon>Bacteria</taxon>
        <taxon>Pseudomonadati</taxon>
        <taxon>Pseudomonadota</taxon>
        <taxon>Alphaproteobacteria</taxon>
        <taxon>Hyphomicrobiales</taxon>
        <taxon>Nitrobacteraceae</taxon>
        <taxon>Bradyrhizobium</taxon>
    </lineage>
</organism>
<keyword evidence="5 7" id="KW-1133">Transmembrane helix</keyword>
<proteinExistence type="inferred from homology"/>
<dbReference type="Gene3D" id="1.20.1250.20">
    <property type="entry name" value="MFS general substrate transporter like domains"/>
    <property type="match status" value="1"/>
</dbReference>
<dbReference type="PROSITE" id="PS50850">
    <property type="entry name" value="MFS"/>
    <property type="match status" value="1"/>
</dbReference>
<protein>
    <recommendedName>
        <fullName evidence="8">Major facilitator superfamily (MFS) profile domain-containing protein</fullName>
    </recommendedName>
</protein>
<reference evidence="9 10" key="1">
    <citation type="submission" date="2015-11" db="EMBL/GenBank/DDBJ databases">
        <title>Draft Genome Sequence of the Strain BR 10303 (Bradyrhizobium sp.) isolated from nodules of Centrolobium paraense.</title>
        <authorList>
            <person name="Zelli J.E."/>
            <person name="Simoes-Araujo J.L."/>
            <person name="Barauna A.C."/>
            <person name="Silva K."/>
        </authorList>
    </citation>
    <scope>NUCLEOTIDE SEQUENCE [LARGE SCALE GENOMIC DNA]</scope>
    <source>
        <strain evidence="9 10">BR 10303</strain>
    </source>
</reference>
<dbReference type="GO" id="GO:0022857">
    <property type="term" value="F:transmembrane transporter activity"/>
    <property type="evidence" value="ECO:0007669"/>
    <property type="project" value="InterPro"/>
</dbReference>
<evidence type="ECO:0000256" key="4">
    <source>
        <dbReference type="ARBA" id="ARBA00022692"/>
    </source>
</evidence>
<comment type="similarity">
    <text evidence="2">Belongs to the major facilitator superfamily. Sugar transporter (TC 2.A.1.1) family.</text>
</comment>
<keyword evidence="3" id="KW-0813">Transport</keyword>
<feature type="transmembrane region" description="Helical" evidence="7">
    <location>
        <begin position="59"/>
        <end position="82"/>
    </location>
</feature>
<evidence type="ECO:0000313" key="10">
    <source>
        <dbReference type="Proteomes" id="UP000057737"/>
    </source>
</evidence>
<dbReference type="AlphaFoldDB" id="A0A109JZR9"/>
<evidence type="ECO:0000256" key="3">
    <source>
        <dbReference type="ARBA" id="ARBA00022448"/>
    </source>
</evidence>
<dbReference type="InterPro" id="IPR020846">
    <property type="entry name" value="MFS_dom"/>
</dbReference>